<dbReference type="InterPro" id="IPR027417">
    <property type="entry name" value="P-loop_NTPase"/>
</dbReference>
<dbReference type="EMBL" id="JACGWK010000013">
    <property type="protein sequence ID" value="KAL0318832.1"/>
    <property type="molecule type" value="Genomic_DNA"/>
</dbReference>
<dbReference type="GO" id="GO:0005634">
    <property type="term" value="C:nucleus"/>
    <property type="evidence" value="ECO:0007669"/>
    <property type="project" value="TreeGrafter"/>
</dbReference>
<dbReference type="PANTHER" id="PTHR47957">
    <property type="entry name" value="ATP-DEPENDENT HELICASE HRQ1"/>
    <property type="match status" value="1"/>
</dbReference>
<feature type="transmembrane region" description="Helical" evidence="1">
    <location>
        <begin position="12"/>
        <end position="33"/>
    </location>
</feature>
<protein>
    <submittedName>
        <fullName evidence="3">ATP-dependent helicase HRQ1</fullName>
    </submittedName>
</protein>
<reference evidence="3" key="2">
    <citation type="journal article" date="2024" name="Plant">
        <title>Genomic evolution and insights into agronomic trait innovations of Sesamum species.</title>
        <authorList>
            <person name="Miao H."/>
            <person name="Wang L."/>
            <person name="Qu L."/>
            <person name="Liu H."/>
            <person name="Sun Y."/>
            <person name="Le M."/>
            <person name="Wang Q."/>
            <person name="Wei S."/>
            <person name="Zheng Y."/>
            <person name="Lin W."/>
            <person name="Duan Y."/>
            <person name="Cao H."/>
            <person name="Xiong S."/>
            <person name="Wang X."/>
            <person name="Wei L."/>
            <person name="Li C."/>
            <person name="Ma Q."/>
            <person name="Ju M."/>
            <person name="Zhao R."/>
            <person name="Li G."/>
            <person name="Mu C."/>
            <person name="Tian Q."/>
            <person name="Mei H."/>
            <person name="Zhang T."/>
            <person name="Gao T."/>
            <person name="Zhang H."/>
        </authorList>
    </citation>
    <scope>NUCLEOTIDE SEQUENCE</scope>
    <source>
        <strain evidence="3">G01</strain>
    </source>
</reference>
<gene>
    <name evidence="3" type="ORF">Sangu_2039400</name>
</gene>
<reference evidence="3" key="1">
    <citation type="submission" date="2020-06" db="EMBL/GenBank/DDBJ databases">
        <authorList>
            <person name="Li T."/>
            <person name="Hu X."/>
            <person name="Zhang T."/>
            <person name="Song X."/>
            <person name="Zhang H."/>
            <person name="Dai N."/>
            <person name="Sheng W."/>
            <person name="Hou X."/>
            <person name="Wei L."/>
        </authorList>
    </citation>
    <scope>NUCLEOTIDE SEQUENCE</scope>
    <source>
        <strain evidence="3">G01</strain>
        <tissue evidence="3">Leaf</tissue>
    </source>
</reference>
<organism evidence="3">
    <name type="scientific">Sesamum angustifolium</name>
    <dbReference type="NCBI Taxonomy" id="2727405"/>
    <lineage>
        <taxon>Eukaryota</taxon>
        <taxon>Viridiplantae</taxon>
        <taxon>Streptophyta</taxon>
        <taxon>Embryophyta</taxon>
        <taxon>Tracheophyta</taxon>
        <taxon>Spermatophyta</taxon>
        <taxon>Magnoliopsida</taxon>
        <taxon>eudicotyledons</taxon>
        <taxon>Gunneridae</taxon>
        <taxon>Pentapetalae</taxon>
        <taxon>asterids</taxon>
        <taxon>lamiids</taxon>
        <taxon>Lamiales</taxon>
        <taxon>Pedaliaceae</taxon>
        <taxon>Sesamum</taxon>
    </lineage>
</organism>
<dbReference type="GO" id="GO:0006289">
    <property type="term" value="P:nucleotide-excision repair"/>
    <property type="evidence" value="ECO:0007669"/>
    <property type="project" value="TreeGrafter"/>
</dbReference>
<dbReference type="SUPFAM" id="SSF52540">
    <property type="entry name" value="P-loop containing nucleoside triphosphate hydrolases"/>
    <property type="match status" value="1"/>
</dbReference>
<keyword evidence="3" id="KW-0378">Hydrolase</keyword>
<keyword evidence="1" id="KW-0812">Transmembrane</keyword>
<comment type="caution">
    <text evidence="3">The sequence shown here is derived from an EMBL/GenBank/DDBJ whole genome shotgun (WGS) entry which is preliminary data.</text>
</comment>
<dbReference type="AlphaFoldDB" id="A0AAW2LJI0"/>
<evidence type="ECO:0000259" key="2">
    <source>
        <dbReference type="Pfam" id="PF00270"/>
    </source>
</evidence>
<feature type="transmembrane region" description="Helical" evidence="1">
    <location>
        <begin position="64"/>
        <end position="86"/>
    </location>
</feature>
<dbReference type="GO" id="GO:0043138">
    <property type="term" value="F:3'-5' DNA helicase activity"/>
    <property type="evidence" value="ECO:0007669"/>
    <property type="project" value="TreeGrafter"/>
</dbReference>
<name>A0AAW2LJI0_9LAMI</name>
<dbReference type="GO" id="GO:0005524">
    <property type="term" value="F:ATP binding"/>
    <property type="evidence" value="ECO:0007669"/>
    <property type="project" value="InterPro"/>
</dbReference>
<dbReference type="Pfam" id="PF00270">
    <property type="entry name" value="DEAD"/>
    <property type="match status" value="1"/>
</dbReference>
<evidence type="ECO:0000313" key="3">
    <source>
        <dbReference type="EMBL" id="KAL0318832.1"/>
    </source>
</evidence>
<keyword evidence="3" id="KW-0347">Helicase</keyword>
<dbReference type="PANTHER" id="PTHR47957:SF3">
    <property type="entry name" value="ATP-DEPENDENT HELICASE HRQ1"/>
    <property type="match status" value="1"/>
</dbReference>
<dbReference type="InterPro" id="IPR011545">
    <property type="entry name" value="DEAD/DEAH_box_helicase_dom"/>
</dbReference>
<accession>A0AAW2LJI0</accession>
<proteinExistence type="predicted"/>
<keyword evidence="3" id="KW-0547">Nucleotide-binding</keyword>
<dbReference type="GO" id="GO:0003676">
    <property type="term" value="F:nucleic acid binding"/>
    <property type="evidence" value="ECO:0007669"/>
    <property type="project" value="InterPro"/>
</dbReference>
<dbReference type="GO" id="GO:0036297">
    <property type="term" value="P:interstrand cross-link repair"/>
    <property type="evidence" value="ECO:0007669"/>
    <property type="project" value="TreeGrafter"/>
</dbReference>
<keyword evidence="1" id="KW-1133">Transmembrane helix</keyword>
<sequence>MNIFGVPCRQYFRGICNVFLVACACSWIIKYVLMQNMIRQRSNGCVHSLTQSSRDYSAIVFHSFIWGAMVIAEAIRGILRLLIFLIGQDTKTLLPEEMTEHLRSSIGSQGQVVHIEEIGARNAKYVEIPCQLSQNVRSALNRVGITRLYSHQAESIQASLAGKNVIVATMTSSGKSLCYNIPVLEVLLHNPLACALYLFPTKALAQDQLRALSAITHGLDDSLNIGIYDGDTHQEDRLWLQDNARLVFYIILSWIRRIL</sequence>
<keyword evidence="1" id="KW-0472">Membrane</keyword>
<feature type="domain" description="DEAD/DEAH-box helicase" evidence="2">
    <location>
        <begin position="150"/>
        <end position="247"/>
    </location>
</feature>
<keyword evidence="3" id="KW-0067">ATP-binding</keyword>
<evidence type="ECO:0000256" key="1">
    <source>
        <dbReference type="SAM" id="Phobius"/>
    </source>
</evidence>
<dbReference type="Gene3D" id="3.40.50.300">
    <property type="entry name" value="P-loop containing nucleotide triphosphate hydrolases"/>
    <property type="match status" value="1"/>
</dbReference>